<dbReference type="PANTHER" id="PTHR10587">
    <property type="entry name" value="GLYCOSYL TRANSFERASE-RELATED"/>
    <property type="match status" value="1"/>
</dbReference>
<dbReference type="GO" id="GO:0016020">
    <property type="term" value="C:membrane"/>
    <property type="evidence" value="ECO:0007669"/>
    <property type="project" value="TreeGrafter"/>
</dbReference>
<dbReference type="EMBL" id="FOTY01000004">
    <property type="protein sequence ID" value="SFL75639.1"/>
    <property type="molecule type" value="Genomic_DNA"/>
</dbReference>
<dbReference type="PANTHER" id="PTHR10587:SF80">
    <property type="entry name" value="CHITOOLIGOSACCHARIDE DEACETYLASE"/>
    <property type="match status" value="1"/>
</dbReference>
<evidence type="ECO:0000313" key="2">
    <source>
        <dbReference type="EMBL" id="SFL75639.1"/>
    </source>
</evidence>
<protein>
    <submittedName>
        <fullName evidence="2">Probable sporulation protein, polysaccharide deacetylase family</fullName>
    </submittedName>
</protein>
<evidence type="ECO:0000313" key="3">
    <source>
        <dbReference type="Proteomes" id="UP000199668"/>
    </source>
</evidence>
<dbReference type="GO" id="GO:0016810">
    <property type="term" value="F:hydrolase activity, acting on carbon-nitrogen (but not peptide) bonds"/>
    <property type="evidence" value="ECO:0007669"/>
    <property type="project" value="InterPro"/>
</dbReference>
<dbReference type="Proteomes" id="UP000199668">
    <property type="component" value="Unassembled WGS sequence"/>
</dbReference>
<dbReference type="PROSITE" id="PS51677">
    <property type="entry name" value="NODB"/>
    <property type="match status" value="1"/>
</dbReference>
<proteinExistence type="predicted"/>
<accession>A0A1I4KAE6</accession>
<dbReference type="CDD" id="cd10950">
    <property type="entry name" value="CE4_BsYlxY_like"/>
    <property type="match status" value="1"/>
</dbReference>
<keyword evidence="3" id="KW-1185">Reference proteome</keyword>
<dbReference type="InterPro" id="IPR050248">
    <property type="entry name" value="Polysacc_deacetylase_ArnD"/>
</dbReference>
<sequence>MKKLLLSLPFFFMIITTILVNSSPLYHFFSVHNEEAAPVSSEPSGHSMYEKLEQAAGQWNEPPRDAVIDKVWKALPGYNGRMVNMKASFEAMKERGRFQKEDVVFEQVPPKVHLDDLPPAPVYRGNPAKPAAALMINVSWGDEYIPRMLKVLREEKVKATFFLEGRWVRNQPKAAKMIQEEGHEIGSHAYSHPDMAASSEEEIKQELQETDDVLEAVLSEDPVLFAPPSGSYSDAVVETADQLGMHTILWTVDTVDWKDPDPSAMASRTADKVENGSLILMHPTSAASSGLKEIIEQIRADGIRLDTVSGVLDETRIDR</sequence>
<dbReference type="InterPro" id="IPR011330">
    <property type="entry name" value="Glyco_hydro/deAcase_b/a-brl"/>
</dbReference>
<name>A0A1I4KAE6_9BACI</name>
<dbReference type="GO" id="GO:0005975">
    <property type="term" value="P:carbohydrate metabolic process"/>
    <property type="evidence" value="ECO:0007669"/>
    <property type="project" value="InterPro"/>
</dbReference>
<dbReference type="STRING" id="266892.SAMN04488054_104207"/>
<dbReference type="AlphaFoldDB" id="A0A1I4KAE6"/>
<evidence type="ECO:0000259" key="1">
    <source>
        <dbReference type="PROSITE" id="PS51677"/>
    </source>
</evidence>
<dbReference type="OrthoDB" id="9812065at2"/>
<dbReference type="Pfam" id="PF01522">
    <property type="entry name" value="Polysacc_deac_1"/>
    <property type="match status" value="1"/>
</dbReference>
<organism evidence="2 3">
    <name type="scientific">Salibacterium qingdaonense</name>
    <dbReference type="NCBI Taxonomy" id="266892"/>
    <lineage>
        <taxon>Bacteria</taxon>
        <taxon>Bacillati</taxon>
        <taxon>Bacillota</taxon>
        <taxon>Bacilli</taxon>
        <taxon>Bacillales</taxon>
        <taxon>Bacillaceae</taxon>
    </lineage>
</organism>
<dbReference type="InterPro" id="IPR002509">
    <property type="entry name" value="NODB_dom"/>
</dbReference>
<feature type="domain" description="NodB homology" evidence="1">
    <location>
        <begin position="130"/>
        <end position="306"/>
    </location>
</feature>
<dbReference type="Gene3D" id="3.20.20.370">
    <property type="entry name" value="Glycoside hydrolase/deacetylase"/>
    <property type="match status" value="1"/>
</dbReference>
<gene>
    <name evidence="2" type="ORF">SAMN04488054_104207</name>
</gene>
<reference evidence="2 3" key="1">
    <citation type="submission" date="2016-10" db="EMBL/GenBank/DDBJ databases">
        <authorList>
            <person name="de Groot N.N."/>
        </authorList>
    </citation>
    <scope>NUCLEOTIDE SEQUENCE [LARGE SCALE GENOMIC DNA]</scope>
    <source>
        <strain evidence="2 3">CGMCC 1.6134</strain>
    </source>
</reference>
<dbReference type="RefSeq" id="WP_090926074.1">
    <property type="nucleotide sequence ID" value="NZ_FOTY01000004.1"/>
</dbReference>
<dbReference type="SUPFAM" id="SSF88713">
    <property type="entry name" value="Glycoside hydrolase/deacetylase"/>
    <property type="match status" value="1"/>
</dbReference>